<comment type="caution">
    <text evidence="2">The sequence shown here is derived from an EMBL/GenBank/DDBJ whole genome shotgun (WGS) entry which is preliminary data.</text>
</comment>
<proteinExistence type="predicted"/>
<reference evidence="2" key="2">
    <citation type="submission" date="2021-02" db="EMBL/GenBank/DDBJ databases">
        <authorList>
            <person name="Kimball J.A."/>
            <person name="Haas M.W."/>
            <person name="Macchietto M."/>
            <person name="Kono T."/>
            <person name="Duquette J."/>
            <person name="Shao M."/>
        </authorList>
    </citation>
    <scope>NUCLEOTIDE SEQUENCE</scope>
    <source>
        <tissue evidence="2">Fresh leaf tissue</tissue>
    </source>
</reference>
<keyword evidence="3" id="KW-1185">Reference proteome</keyword>
<reference evidence="2" key="1">
    <citation type="journal article" date="2021" name="bioRxiv">
        <title>Whole Genome Assembly and Annotation of Northern Wild Rice, Zizania palustris L., Supports a Whole Genome Duplication in the Zizania Genus.</title>
        <authorList>
            <person name="Haas M."/>
            <person name="Kono T."/>
            <person name="Macchietto M."/>
            <person name="Millas R."/>
            <person name="McGilp L."/>
            <person name="Shao M."/>
            <person name="Duquette J."/>
            <person name="Hirsch C.N."/>
            <person name="Kimball J."/>
        </authorList>
    </citation>
    <scope>NUCLEOTIDE SEQUENCE</scope>
    <source>
        <tissue evidence="2">Fresh leaf tissue</tissue>
    </source>
</reference>
<gene>
    <name evidence="2" type="ORF">GUJ93_ZPchr0001g31544</name>
</gene>
<name>A0A8J5VLU7_ZIZPA</name>
<accession>A0A8J5VLU7</accession>
<protein>
    <submittedName>
        <fullName evidence="2">Uncharacterized protein</fullName>
    </submittedName>
</protein>
<feature type="region of interest" description="Disordered" evidence="1">
    <location>
        <begin position="36"/>
        <end position="88"/>
    </location>
</feature>
<dbReference type="EMBL" id="JAAALK010000288">
    <property type="protein sequence ID" value="KAG8052563.1"/>
    <property type="molecule type" value="Genomic_DNA"/>
</dbReference>
<evidence type="ECO:0000313" key="3">
    <source>
        <dbReference type="Proteomes" id="UP000729402"/>
    </source>
</evidence>
<sequence length="140" mass="15107">MLHFPHHAVPTASHLSSAQHLCPAAALPCPAASTSPRRLYPATASPRRLHLVSPPPPCRRLTPARRLRPASASPRPCLPATTSTSPRHLRPADRRLALPRHLCLAAALPWPAPPPGLRLALPTPAGHHLPILPLLARWSR</sequence>
<organism evidence="2 3">
    <name type="scientific">Zizania palustris</name>
    <name type="common">Northern wild rice</name>
    <dbReference type="NCBI Taxonomy" id="103762"/>
    <lineage>
        <taxon>Eukaryota</taxon>
        <taxon>Viridiplantae</taxon>
        <taxon>Streptophyta</taxon>
        <taxon>Embryophyta</taxon>
        <taxon>Tracheophyta</taxon>
        <taxon>Spermatophyta</taxon>
        <taxon>Magnoliopsida</taxon>
        <taxon>Liliopsida</taxon>
        <taxon>Poales</taxon>
        <taxon>Poaceae</taxon>
        <taxon>BOP clade</taxon>
        <taxon>Oryzoideae</taxon>
        <taxon>Oryzeae</taxon>
        <taxon>Zizaniinae</taxon>
        <taxon>Zizania</taxon>
    </lineage>
</organism>
<evidence type="ECO:0000313" key="2">
    <source>
        <dbReference type="EMBL" id="KAG8052563.1"/>
    </source>
</evidence>
<evidence type="ECO:0000256" key="1">
    <source>
        <dbReference type="SAM" id="MobiDB-lite"/>
    </source>
</evidence>
<dbReference type="AlphaFoldDB" id="A0A8J5VLU7"/>
<dbReference type="Proteomes" id="UP000729402">
    <property type="component" value="Unassembled WGS sequence"/>
</dbReference>